<keyword evidence="3 7" id="KW-0479">Metal-binding</keyword>
<name>A0A1D8TWV4_9CYAN</name>
<dbReference type="InterPro" id="IPR002403">
    <property type="entry name" value="Cyt_P450_E_grp-IV"/>
</dbReference>
<gene>
    <name evidence="8" type="ORF">BJP34_23695</name>
</gene>
<evidence type="ECO:0000256" key="5">
    <source>
        <dbReference type="ARBA" id="ARBA00023004"/>
    </source>
</evidence>
<evidence type="ECO:0000313" key="9">
    <source>
        <dbReference type="Proteomes" id="UP000177870"/>
    </source>
</evidence>
<dbReference type="SUPFAM" id="SSF48264">
    <property type="entry name" value="Cytochrome P450"/>
    <property type="match status" value="1"/>
</dbReference>
<keyword evidence="2 7" id="KW-0349">Heme</keyword>
<dbReference type="Pfam" id="PF00067">
    <property type="entry name" value="p450"/>
    <property type="match status" value="1"/>
</dbReference>
<dbReference type="PRINTS" id="PR00385">
    <property type="entry name" value="P450"/>
</dbReference>
<keyword evidence="5 7" id="KW-0408">Iron</keyword>
<dbReference type="PRINTS" id="PR00465">
    <property type="entry name" value="EP450IV"/>
</dbReference>
<dbReference type="CDD" id="cd11044">
    <property type="entry name" value="CYP120A1_CYP26-like"/>
    <property type="match status" value="1"/>
</dbReference>
<sequence length="447" mass="50914">METTTQDMQSLPLPPGNVCLPIIGETISFLTDRNFHKKRLDKYGRIYKTHIFGSTTVTMTTAEANQFLFTNENKYVAAISPKSTQTLLGTASRVNQTGVVHQKRRKLMYQAFQPRALASYLPTMANITSNYLQKWEEMGTLTWYPELRDYTFDIASTLLMGTDAGSQTPLAQLFKNFSEGLFTMPISLPWTKFGKALRARQGLLSHIETIVRQRQQQKNSGEQDALGLFLQARDDEGNSLSLDEIKDHVLLLLWAGYDTLTSAIASFCLLTAQHPDVLAHLRAEQQQFSGSEPLTIEQLKQMTYLEQVLKEVLRIIPPVSGLFRKVIQSFEFEGYLIPQGWTVLCQITETHNNGEIYQDHQRFDPDRFSPDRTEDKHKTFGYIPFGGGLWECLGREFAKLEMKIFAAQLLRDYDWTLVPGQDLEMVVSPTPHPRDGLKVKFSRRVGS</sequence>
<evidence type="ECO:0000256" key="6">
    <source>
        <dbReference type="ARBA" id="ARBA00023033"/>
    </source>
</evidence>
<dbReference type="AlphaFoldDB" id="A0A1D8TWV4"/>
<evidence type="ECO:0000313" key="8">
    <source>
        <dbReference type="EMBL" id="AOX02035.1"/>
    </source>
</evidence>
<dbReference type="InterPro" id="IPR036396">
    <property type="entry name" value="Cyt_P450_sf"/>
</dbReference>
<reference evidence="9" key="1">
    <citation type="submission" date="2016-10" db="EMBL/GenBank/DDBJ databases">
        <title>Comparative genomics uncovers the prolific and rare metabolic potential of the cyanobacterial genus Moorea.</title>
        <authorList>
            <person name="Leao T."/>
            <person name="Castelao G."/>
            <person name="Korobeynikov A."/>
            <person name="Monroe E.A."/>
            <person name="Podell S."/>
            <person name="Glukhov E."/>
            <person name="Allen E."/>
            <person name="Gerwick W.H."/>
            <person name="Gerwick L."/>
        </authorList>
    </citation>
    <scope>NUCLEOTIDE SEQUENCE [LARGE SCALE GENOMIC DNA]</scope>
    <source>
        <strain evidence="9">PAL-8-15-08-1</strain>
    </source>
</reference>
<dbReference type="KEGG" id="mpro:BJP34_23695"/>
<proteinExistence type="inferred from homology"/>
<dbReference type="GO" id="GO:0004497">
    <property type="term" value="F:monooxygenase activity"/>
    <property type="evidence" value="ECO:0007669"/>
    <property type="project" value="UniProtKB-KW"/>
</dbReference>
<accession>A0A1D8TWV4</accession>
<dbReference type="PANTHER" id="PTHR24286:SF384">
    <property type="entry name" value="P450, PUTATIVE (EUROFUNG)-RELATED"/>
    <property type="match status" value="1"/>
</dbReference>
<evidence type="ECO:0000256" key="3">
    <source>
        <dbReference type="ARBA" id="ARBA00022723"/>
    </source>
</evidence>
<dbReference type="Proteomes" id="UP000177870">
    <property type="component" value="Chromosome"/>
</dbReference>
<keyword evidence="6" id="KW-0503">Monooxygenase</keyword>
<keyword evidence="4" id="KW-0560">Oxidoreductase</keyword>
<dbReference type="EMBL" id="CP017599">
    <property type="protein sequence ID" value="AOX02035.1"/>
    <property type="molecule type" value="Genomic_DNA"/>
</dbReference>
<evidence type="ECO:0000256" key="7">
    <source>
        <dbReference type="PIRSR" id="PIRSR602403-1"/>
    </source>
</evidence>
<dbReference type="OrthoDB" id="446280at2"/>
<comment type="similarity">
    <text evidence="1">Belongs to the cytochrome P450 family.</text>
</comment>
<comment type="cofactor">
    <cofactor evidence="7">
        <name>heme</name>
        <dbReference type="ChEBI" id="CHEBI:30413"/>
    </cofactor>
</comment>
<dbReference type="GO" id="GO:0016125">
    <property type="term" value="P:sterol metabolic process"/>
    <property type="evidence" value="ECO:0007669"/>
    <property type="project" value="TreeGrafter"/>
</dbReference>
<feature type="binding site" description="axial binding residue" evidence="7">
    <location>
        <position position="392"/>
    </location>
    <ligand>
        <name>heme</name>
        <dbReference type="ChEBI" id="CHEBI:30413"/>
    </ligand>
    <ligandPart>
        <name>Fe</name>
        <dbReference type="ChEBI" id="CHEBI:18248"/>
    </ligandPart>
</feature>
<evidence type="ECO:0000256" key="1">
    <source>
        <dbReference type="ARBA" id="ARBA00010617"/>
    </source>
</evidence>
<dbReference type="Gene3D" id="1.10.630.10">
    <property type="entry name" value="Cytochrome P450"/>
    <property type="match status" value="1"/>
</dbReference>
<dbReference type="STRING" id="1458985.BJP34_23695"/>
<dbReference type="InterPro" id="IPR001128">
    <property type="entry name" value="Cyt_P450"/>
</dbReference>
<dbReference type="GO" id="GO:0020037">
    <property type="term" value="F:heme binding"/>
    <property type="evidence" value="ECO:0007669"/>
    <property type="project" value="InterPro"/>
</dbReference>
<protein>
    <submittedName>
        <fullName evidence="8">Cytochrome P450</fullName>
    </submittedName>
</protein>
<dbReference type="GO" id="GO:0016705">
    <property type="term" value="F:oxidoreductase activity, acting on paired donors, with incorporation or reduction of molecular oxygen"/>
    <property type="evidence" value="ECO:0007669"/>
    <property type="project" value="InterPro"/>
</dbReference>
<evidence type="ECO:0000256" key="4">
    <source>
        <dbReference type="ARBA" id="ARBA00023002"/>
    </source>
</evidence>
<dbReference type="GO" id="GO:0005506">
    <property type="term" value="F:iron ion binding"/>
    <property type="evidence" value="ECO:0007669"/>
    <property type="project" value="InterPro"/>
</dbReference>
<dbReference type="PANTHER" id="PTHR24286">
    <property type="entry name" value="CYTOCHROME P450 26"/>
    <property type="match status" value="1"/>
</dbReference>
<evidence type="ECO:0000256" key="2">
    <source>
        <dbReference type="ARBA" id="ARBA00022617"/>
    </source>
</evidence>
<organism evidence="8 9">
    <name type="scientific">Moorena producens PAL-8-15-08-1</name>
    <dbReference type="NCBI Taxonomy" id="1458985"/>
    <lineage>
        <taxon>Bacteria</taxon>
        <taxon>Bacillati</taxon>
        <taxon>Cyanobacteriota</taxon>
        <taxon>Cyanophyceae</taxon>
        <taxon>Coleofasciculales</taxon>
        <taxon>Coleofasciculaceae</taxon>
        <taxon>Moorena</taxon>
    </lineage>
</organism>